<feature type="domain" description="4Fe-4S ferredoxin-type" evidence="4">
    <location>
        <begin position="174"/>
        <end position="203"/>
    </location>
</feature>
<dbReference type="InterPro" id="IPR017896">
    <property type="entry name" value="4Fe4S_Fe-S-bd"/>
</dbReference>
<feature type="domain" description="4Fe-4S ferredoxin-type" evidence="4">
    <location>
        <begin position="204"/>
        <end position="233"/>
    </location>
</feature>
<dbReference type="Pfam" id="PF10589">
    <property type="entry name" value="NADH_4Fe-4S"/>
    <property type="match status" value="1"/>
</dbReference>
<dbReference type="GO" id="GO:0051539">
    <property type="term" value="F:4 iron, 4 sulfur cluster binding"/>
    <property type="evidence" value="ECO:0007669"/>
    <property type="project" value="InterPro"/>
</dbReference>
<dbReference type="InterPro" id="IPR037207">
    <property type="entry name" value="Nuop51_4Fe4S-bd_sf"/>
</dbReference>
<dbReference type="PANTHER" id="PTHR43578">
    <property type="entry name" value="NADH-QUINONE OXIDOREDUCTASE SUBUNIT F"/>
    <property type="match status" value="1"/>
</dbReference>
<keyword evidence="2" id="KW-0408">Iron</keyword>
<keyword evidence="3" id="KW-0411">Iron-sulfur</keyword>
<dbReference type="Proteomes" id="UP000277999">
    <property type="component" value="Unassembled WGS sequence"/>
</dbReference>
<keyword evidence="1" id="KW-0479">Metal-binding</keyword>
<comment type="caution">
    <text evidence="5">The sequence shown here is derived from an EMBL/GenBank/DDBJ whole genome shotgun (WGS) entry which is preliminary data.</text>
</comment>
<dbReference type="Gene3D" id="3.30.70.20">
    <property type="match status" value="1"/>
</dbReference>
<dbReference type="SUPFAM" id="SSF54862">
    <property type="entry name" value="4Fe-4S ferredoxins"/>
    <property type="match status" value="1"/>
</dbReference>
<sequence length="268" mass="30261">MKLQLARNQIDVYSVIYVHKLESQNYGLSIKLNRREWKSMALVQRKLWKQASLEEIKDFIIEEYKKQSENPCPVDKMRMFTDSTRRTSCGECVICREGILQLNVITEAISQGKGRDGDIEILTEISDDLILGSCCDYGKEVGKITKRIIEESKEEFEKHIKRKRCDALVCKKFFSYYVAPEKCSGCNKCVEECPQKAVAGSKDLIHIIDSSICDRCGKCTAVCKAAAIQKAGAIIPKLPLEPVAVGSFKIEPQNGGGLMAGRRRRRRS</sequence>
<evidence type="ECO:0000313" key="6">
    <source>
        <dbReference type="Proteomes" id="UP000277999"/>
    </source>
</evidence>
<dbReference type="PROSITE" id="PS00198">
    <property type="entry name" value="4FE4S_FER_1"/>
    <property type="match status" value="1"/>
</dbReference>
<evidence type="ECO:0000259" key="4">
    <source>
        <dbReference type="PROSITE" id="PS51379"/>
    </source>
</evidence>
<reference evidence="5 6" key="1">
    <citation type="submission" date="2018-10" db="EMBL/GenBank/DDBJ databases">
        <title>Genome-centric metagenomics revealed C2 chemical producing, CO utilizing Clostridium with novel acetogenic gene cluster.</title>
        <authorList>
            <person name="Kang H."/>
            <person name="Park B."/>
            <person name="Choi I.G."/>
            <person name="Chang I.S."/>
        </authorList>
    </citation>
    <scope>NUCLEOTIDE SEQUENCE [LARGE SCALE GENOMIC DNA]</scope>
    <source>
        <strain evidence="5 6">H21-9</strain>
    </source>
</reference>
<accession>A0A3M0SKW7</accession>
<dbReference type="PROSITE" id="PS51379">
    <property type="entry name" value="4FE4S_FER_2"/>
    <property type="match status" value="2"/>
</dbReference>
<dbReference type="AlphaFoldDB" id="A0A3M0SKW7"/>
<dbReference type="InterPro" id="IPR019575">
    <property type="entry name" value="Nuop51_4Fe4S-bd"/>
</dbReference>
<evidence type="ECO:0000256" key="1">
    <source>
        <dbReference type="ARBA" id="ARBA00022723"/>
    </source>
</evidence>
<dbReference type="SUPFAM" id="SSF140490">
    <property type="entry name" value="Nqo1C-terminal domain-like"/>
    <property type="match status" value="1"/>
</dbReference>
<organism evidence="5 6">
    <name type="scientific">Clostridium autoethanogenum</name>
    <dbReference type="NCBI Taxonomy" id="84023"/>
    <lineage>
        <taxon>Bacteria</taxon>
        <taxon>Bacillati</taxon>
        <taxon>Bacillota</taxon>
        <taxon>Clostridia</taxon>
        <taxon>Eubacteriales</taxon>
        <taxon>Clostridiaceae</taxon>
        <taxon>Clostridium</taxon>
    </lineage>
</organism>
<evidence type="ECO:0000256" key="2">
    <source>
        <dbReference type="ARBA" id="ARBA00023004"/>
    </source>
</evidence>
<dbReference type="InterPro" id="IPR017900">
    <property type="entry name" value="4Fe4S_Fe_S_CS"/>
</dbReference>
<evidence type="ECO:0000313" key="5">
    <source>
        <dbReference type="EMBL" id="RMC98380.1"/>
    </source>
</evidence>
<gene>
    <name evidence="5" type="ORF">D9O40_13390</name>
</gene>
<dbReference type="SMART" id="SM00928">
    <property type="entry name" value="NADH_4Fe-4S"/>
    <property type="match status" value="1"/>
</dbReference>
<name>A0A3M0SKW7_9CLOT</name>
<protein>
    <recommendedName>
        <fullName evidence="4">4Fe-4S ferredoxin-type domain-containing protein</fullName>
    </recommendedName>
</protein>
<dbReference type="Pfam" id="PF13187">
    <property type="entry name" value="Fer4_9"/>
    <property type="match status" value="1"/>
</dbReference>
<dbReference type="GO" id="GO:0046872">
    <property type="term" value="F:metal ion binding"/>
    <property type="evidence" value="ECO:0007669"/>
    <property type="project" value="UniProtKB-KW"/>
</dbReference>
<dbReference type="PANTHER" id="PTHR43578:SF3">
    <property type="entry name" value="NADH-QUINONE OXIDOREDUCTASE SUBUNIT F"/>
    <property type="match status" value="1"/>
</dbReference>
<dbReference type="Gene3D" id="1.20.1440.230">
    <property type="entry name" value="NADH-ubiquinone oxidoreductase 51kDa subunit, iron-sulphur binding domain"/>
    <property type="match status" value="1"/>
</dbReference>
<evidence type="ECO:0000256" key="3">
    <source>
        <dbReference type="ARBA" id="ARBA00023014"/>
    </source>
</evidence>
<dbReference type="EMBL" id="RFAQ01000050">
    <property type="protein sequence ID" value="RMC98380.1"/>
    <property type="molecule type" value="Genomic_DNA"/>
</dbReference>
<proteinExistence type="predicted"/>